<evidence type="ECO:0000313" key="4">
    <source>
        <dbReference type="EMBL" id="CAB4850272.1"/>
    </source>
</evidence>
<dbReference type="SUPFAM" id="SSF54593">
    <property type="entry name" value="Glyoxalase/Bleomycin resistance protein/Dihydroxybiphenyl dioxygenase"/>
    <property type="match status" value="1"/>
</dbReference>
<proteinExistence type="predicted"/>
<protein>
    <submittedName>
        <fullName evidence="6">Unannotated protein</fullName>
    </submittedName>
</protein>
<reference evidence="6" key="1">
    <citation type="submission" date="2020-05" db="EMBL/GenBank/DDBJ databases">
        <authorList>
            <person name="Chiriac C."/>
            <person name="Salcher M."/>
            <person name="Ghai R."/>
            <person name="Kavagutti S V."/>
        </authorList>
    </citation>
    <scope>NUCLEOTIDE SEQUENCE</scope>
</reference>
<organism evidence="6">
    <name type="scientific">freshwater metagenome</name>
    <dbReference type="NCBI Taxonomy" id="449393"/>
    <lineage>
        <taxon>unclassified sequences</taxon>
        <taxon>metagenomes</taxon>
        <taxon>ecological metagenomes</taxon>
    </lineage>
</organism>
<evidence type="ECO:0000313" key="2">
    <source>
        <dbReference type="EMBL" id="CAB4706920.1"/>
    </source>
</evidence>
<name>A0A6J7NI98_9ZZZZ</name>
<dbReference type="AlphaFoldDB" id="A0A6J7NI98"/>
<evidence type="ECO:0000313" key="5">
    <source>
        <dbReference type="EMBL" id="CAB4910900.1"/>
    </source>
</evidence>
<dbReference type="EMBL" id="CAFBIY010000050">
    <property type="protein sequence ID" value="CAB4850272.1"/>
    <property type="molecule type" value="Genomic_DNA"/>
</dbReference>
<gene>
    <name evidence="2" type="ORF">UFOPK2656_00407</name>
    <name evidence="3" type="ORF">UFOPK3099_02426</name>
    <name evidence="4" type="ORF">UFOPK3267_01130</name>
    <name evidence="5" type="ORF">UFOPK3651_00175</name>
    <name evidence="6" type="ORF">UFOPK3931_01591</name>
    <name evidence="1" type="ORF">UFOPK4189_00404</name>
</gene>
<dbReference type="Gene3D" id="3.10.180.10">
    <property type="entry name" value="2,3-Dihydroxybiphenyl 1,2-Dioxygenase, domain 1"/>
    <property type="match status" value="1"/>
</dbReference>
<dbReference type="EMBL" id="CAFBMT010000001">
    <property type="protein sequence ID" value="CAB4910900.1"/>
    <property type="molecule type" value="Genomic_DNA"/>
</dbReference>
<dbReference type="EMBL" id="CAFBOL010000039">
    <property type="protein sequence ID" value="CAB4992971.1"/>
    <property type="molecule type" value="Genomic_DNA"/>
</dbReference>
<dbReference type="EMBL" id="CAESGF010000002">
    <property type="protein sequence ID" value="CAB4362625.1"/>
    <property type="molecule type" value="Genomic_DNA"/>
</dbReference>
<dbReference type="EMBL" id="CAEZYF010000002">
    <property type="protein sequence ID" value="CAB4706920.1"/>
    <property type="molecule type" value="Genomic_DNA"/>
</dbReference>
<evidence type="ECO:0000313" key="6">
    <source>
        <dbReference type="EMBL" id="CAB4992971.1"/>
    </source>
</evidence>
<accession>A0A6J7NI98</accession>
<dbReference type="EMBL" id="CAFAAV010000238">
    <property type="protein sequence ID" value="CAB4833821.1"/>
    <property type="molecule type" value="Genomic_DNA"/>
</dbReference>
<evidence type="ECO:0000313" key="3">
    <source>
        <dbReference type="EMBL" id="CAB4833821.1"/>
    </source>
</evidence>
<evidence type="ECO:0000313" key="1">
    <source>
        <dbReference type="EMBL" id="CAB4362625.1"/>
    </source>
</evidence>
<dbReference type="InterPro" id="IPR029068">
    <property type="entry name" value="Glyas_Bleomycin-R_OHBP_Dase"/>
</dbReference>
<sequence>MTADLVHLPRLRQVAVVTRDRERVEADLVAMLDARLAERYPGVDQFGLGTAFYTLGNEFFEVVHAAVPGSVADRLIDRRGGDAGFIVMLECDGLAAYEQRAAALGIRVVDRTRSANGSQVQFHPKDTGGIYLAVTEITAPGAGDDDGPWMYGGPSWRDGRGFEVVAGIIGAELACAEPLAVAARWSELLDLPWVPTGDGSAAMALRGGWLRFVSSTPGWPAGLVGVAVVSPNPREVRRRAHARRSVGADGSISLGGVRIVVTGT</sequence>